<comment type="caution">
    <text evidence="1">The sequence shown here is derived from an EMBL/GenBank/DDBJ whole genome shotgun (WGS) entry which is preliminary data.</text>
</comment>
<dbReference type="GO" id="GO:0016799">
    <property type="term" value="F:hydrolase activity, hydrolyzing N-glycosyl compounds"/>
    <property type="evidence" value="ECO:0007669"/>
    <property type="project" value="TreeGrafter"/>
</dbReference>
<dbReference type="PANTHER" id="PTHR31223:SF70">
    <property type="entry name" value="LOG FAMILY PROTEIN YJL055W"/>
    <property type="match status" value="1"/>
</dbReference>
<reference evidence="1" key="2">
    <citation type="submission" date="2023-06" db="EMBL/GenBank/DDBJ databases">
        <authorList>
            <person name="Kobayashi Y."/>
            <person name="Kayamori A."/>
            <person name="Aoki K."/>
            <person name="Shiwa Y."/>
            <person name="Fujita N."/>
            <person name="Sugita T."/>
            <person name="Iwasaki W."/>
            <person name="Tanaka N."/>
            <person name="Takashima M."/>
        </authorList>
    </citation>
    <scope>NUCLEOTIDE SEQUENCE</scope>
    <source>
        <strain evidence="1">HIS016</strain>
    </source>
</reference>
<dbReference type="NCBIfam" id="TIGR00730">
    <property type="entry name" value="Rossman fold protein, TIGR00730 family"/>
    <property type="match status" value="1"/>
</dbReference>
<evidence type="ECO:0000313" key="1">
    <source>
        <dbReference type="EMBL" id="GMK58875.1"/>
    </source>
</evidence>
<keyword evidence="2" id="KW-1185">Reference proteome</keyword>
<dbReference type="InterPro" id="IPR005269">
    <property type="entry name" value="LOG"/>
</dbReference>
<dbReference type="GO" id="GO:0005829">
    <property type="term" value="C:cytosol"/>
    <property type="evidence" value="ECO:0007669"/>
    <property type="project" value="TreeGrafter"/>
</dbReference>
<dbReference type="EMBL" id="BTCM01000006">
    <property type="protein sequence ID" value="GMK58875.1"/>
    <property type="molecule type" value="Genomic_DNA"/>
</dbReference>
<sequence length="535" mass="56595">MSSTPARDSPSPFPVDAEMGDPVCIFCASSPGADAMFSTAAKSVGTALANAHIPAVYGGGRRGLMGVVSHAVLEAGGHVHGILPRALMSRAAETTPVPSRDANPAHAANAVSAEGIGKDLLADNYGGRLTMEVVGGMHERKAKMAKLSTGGFVVLPGGYGTLEELLEMVTWNQIGMHSLPVIVLNVDNFYSPLRALLEGAVGSGFIKPENLSLLRIIDLPGEGGNSNAARAEEWGPAAVEALRQWSLPTSAGYGFKWDDVKPADLGLKPAEGTVDAAAVTIAATCAATAAAATDRPALFTTARYTTDRANPLSRASIPLWHRHVARLQAAHAHFSRTADWGAWPGEAALWAATESVLSSCDKEGPGDWRVRILLNPEIQVQALPAPPVPFCTFEHPAPARPIYLDTQATEDGDLSYRLHKTERRDVYNAAAARGPAPHPEVLLHDGNNVLETVTSNVALYMPAQEAVRATGKEGARWVTPKGVLLPGTVRAELLENGDIVEGVISIEDWKRAGREGWKTVGFNALRGVWQAEIAA</sequence>
<dbReference type="Gene3D" id="3.40.50.450">
    <property type="match status" value="1"/>
</dbReference>
<dbReference type="Gene3D" id="3.30.470.10">
    <property type="match status" value="1"/>
</dbReference>
<dbReference type="Proteomes" id="UP001222932">
    <property type="component" value="Unassembled WGS sequence"/>
</dbReference>
<dbReference type="InterPro" id="IPR043131">
    <property type="entry name" value="BCAT-like_N"/>
</dbReference>
<evidence type="ECO:0000313" key="2">
    <source>
        <dbReference type="Proteomes" id="UP001222932"/>
    </source>
</evidence>
<protein>
    <recommendedName>
        <fullName evidence="3">Lysine decarboxylase</fullName>
    </recommendedName>
</protein>
<organism evidence="1 2">
    <name type="scientific">Cutaneotrichosporon spelunceum</name>
    <dbReference type="NCBI Taxonomy" id="1672016"/>
    <lineage>
        <taxon>Eukaryota</taxon>
        <taxon>Fungi</taxon>
        <taxon>Dikarya</taxon>
        <taxon>Basidiomycota</taxon>
        <taxon>Agaricomycotina</taxon>
        <taxon>Tremellomycetes</taxon>
        <taxon>Trichosporonales</taxon>
        <taxon>Trichosporonaceae</taxon>
        <taxon>Cutaneotrichosporon</taxon>
    </lineage>
</organism>
<dbReference type="InterPro" id="IPR001544">
    <property type="entry name" value="Aminotrans_IV"/>
</dbReference>
<dbReference type="GO" id="GO:0009691">
    <property type="term" value="P:cytokinin biosynthetic process"/>
    <property type="evidence" value="ECO:0007669"/>
    <property type="project" value="InterPro"/>
</dbReference>
<dbReference type="SUPFAM" id="SSF102405">
    <property type="entry name" value="MCP/YpsA-like"/>
    <property type="match status" value="1"/>
</dbReference>
<dbReference type="Pfam" id="PF01063">
    <property type="entry name" value="Aminotran_4"/>
    <property type="match status" value="1"/>
</dbReference>
<accession>A0AAD3TXS8</accession>
<dbReference type="AlphaFoldDB" id="A0AAD3TXS8"/>
<dbReference type="PANTHER" id="PTHR31223">
    <property type="entry name" value="LOG FAMILY PROTEIN YJL055W"/>
    <property type="match status" value="1"/>
</dbReference>
<dbReference type="InterPro" id="IPR036038">
    <property type="entry name" value="Aminotransferase-like"/>
</dbReference>
<gene>
    <name evidence="1" type="ORF">CspeluHIS016_0603170</name>
</gene>
<reference evidence="1" key="1">
    <citation type="journal article" date="2023" name="BMC Genomics">
        <title>Chromosome-level genome assemblies of Cutaneotrichosporon spp. (Trichosporonales, Basidiomycota) reveal imbalanced evolution between nucleotide sequences and chromosome synteny.</title>
        <authorList>
            <person name="Kobayashi Y."/>
            <person name="Kayamori A."/>
            <person name="Aoki K."/>
            <person name="Shiwa Y."/>
            <person name="Matsutani M."/>
            <person name="Fujita N."/>
            <person name="Sugita T."/>
            <person name="Iwasaki W."/>
            <person name="Tanaka N."/>
            <person name="Takashima M."/>
        </authorList>
    </citation>
    <scope>NUCLEOTIDE SEQUENCE</scope>
    <source>
        <strain evidence="1">HIS016</strain>
    </source>
</reference>
<dbReference type="Pfam" id="PF03641">
    <property type="entry name" value="Lysine_decarbox"/>
    <property type="match status" value="1"/>
</dbReference>
<name>A0AAD3TXS8_9TREE</name>
<evidence type="ECO:0008006" key="3">
    <source>
        <dbReference type="Google" id="ProtNLM"/>
    </source>
</evidence>
<dbReference type="Gene3D" id="3.20.10.10">
    <property type="entry name" value="D-amino Acid Aminotransferase, subunit A, domain 2"/>
    <property type="match status" value="1"/>
</dbReference>
<dbReference type="InterPro" id="IPR031100">
    <property type="entry name" value="LOG_fam"/>
</dbReference>
<dbReference type="InterPro" id="IPR043132">
    <property type="entry name" value="BCAT-like_C"/>
</dbReference>
<proteinExistence type="predicted"/>
<dbReference type="SUPFAM" id="SSF56752">
    <property type="entry name" value="D-aminoacid aminotransferase-like PLP-dependent enzymes"/>
    <property type="match status" value="1"/>
</dbReference>